<dbReference type="OrthoDB" id="3213438at2"/>
<keyword evidence="5" id="KW-0813">Transport</keyword>
<evidence type="ECO:0000313" key="7">
    <source>
        <dbReference type="EMBL" id="SDC64168.1"/>
    </source>
</evidence>
<evidence type="ECO:0000259" key="6">
    <source>
        <dbReference type="PROSITE" id="PS01033"/>
    </source>
</evidence>
<evidence type="ECO:0000256" key="5">
    <source>
        <dbReference type="RuleBase" id="RU000356"/>
    </source>
</evidence>
<accession>A0A1G6N8K3</accession>
<evidence type="ECO:0000256" key="1">
    <source>
        <dbReference type="ARBA" id="ARBA00022617"/>
    </source>
</evidence>
<dbReference type="Pfam" id="PF00042">
    <property type="entry name" value="Globin"/>
    <property type="match status" value="1"/>
</dbReference>
<dbReference type="InterPro" id="IPR000971">
    <property type="entry name" value="Globin"/>
</dbReference>
<dbReference type="GO" id="GO:0046872">
    <property type="term" value="F:metal ion binding"/>
    <property type="evidence" value="ECO:0007669"/>
    <property type="project" value="UniProtKB-KW"/>
</dbReference>
<name>A0A1G6N8K3_9RHOB</name>
<dbReference type="InterPro" id="IPR012292">
    <property type="entry name" value="Globin/Proto"/>
</dbReference>
<dbReference type="GO" id="GO:0071500">
    <property type="term" value="P:cellular response to nitrosative stress"/>
    <property type="evidence" value="ECO:0007669"/>
    <property type="project" value="TreeGrafter"/>
</dbReference>
<comment type="similarity">
    <text evidence="5">Belongs to the globin family.</text>
</comment>
<dbReference type="RefSeq" id="WP_093028337.1">
    <property type="nucleotide sequence ID" value="NZ_FMZV01000003.1"/>
</dbReference>
<evidence type="ECO:0000313" key="8">
    <source>
        <dbReference type="Proteomes" id="UP000199628"/>
    </source>
</evidence>
<keyword evidence="2 5" id="KW-0561">Oxygen transport</keyword>
<dbReference type="Gene3D" id="1.10.490.10">
    <property type="entry name" value="Globins"/>
    <property type="match status" value="1"/>
</dbReference>
<dbReference type="EMBL" id="FMZV01000003">
    <property type="protein sequence ID" value="SDC64168.1"/>
    <property type="molecule type" value="Genomic_DNA"/>
</dbReference>
<sequence length="133" mass="14726">MTDDQIRLVQSSFARVFTRKADLTERFYHHLFLELPEARRLFKNDFPAQKEMFASMLAATVRGMSDADNFRVLGRGLARSHARFNLNPADLKKAARALQTALADVMGDGLSPDETAAWNAAVAQLMGMLAAPA</sequence>
<dbReference type="GO" id="GO:0005344">
    <property type="term" value="F:oxygen carrier activity"/>
    <property type="evidence" value="ECO:0007669"/>
    <property type="project" value="UniProtKB-KW"/>
</dbReference>
<gene>
    <name evidence="7" type="ORF">SAMN04488239_10366</name>
</gene>
<keyword evidence="3" id="KW-0479">Metal-binding</keyword>
<dbReference type="GO" id="GO:0071949">
    <property type="term" value="F:FAD binding"/>
    <property type="evidence" value="ECO:0007669"/>
    <property type="project" value="TreeGrafter"/>
</dbReference>
<protein>
    <submittedName>
        <fullName evidence="7">Hemoglobin-like flavoprotein</fullName>
    </submittedName>
</protein>
<dbReference type="PANTHER" id="PTHR43396">
    <property type="entry name" value="FLAVOHEMOPROTEIN"/>
    <property type="match status" value="1"/>
</dbReference>
<dbReference type="GO" id="GO:0046210">
    <property type="term" value="P:nitric oxide catabolic process"/>
    <property type="evidence" value="ECO:0007669"/>
    <property type="project" value="TreeGrafter"/>
</dbReference>
<evidence type="ECO:0000256" key="2">
    <source>
        <dbReference type="ARBA" id="ARBA00022621"/>
    </source>
</evidence>
<dbReference type="InterPro" id="IPR009050">
    <property type="entry name" value="Globin-like_sf"/>
</dbReference>
<evidence type="ECO:0000256" key="3">
    <source>
        <dbReference type="ARBA" id="ARBA00022723"/>
    </source>
</evidence>
<evidence type="ECO:0000256" key="4">
    <source>
        <dbReference type="ARBA" id="ARBA00023004"/>
    </source>
</evidence>
<dbReference type="GO" id="GO:0020037">
    <property type="term" value="F:heme binding"/>
    <property type="evidence" value="ECO:0007669"/>
    <property type="project" value="InterPro"/>
</dbReference>
<dbReference type="GO" id="GO:0019825">
    <property type="term" value="F:oxygen binding"/>
    <property type="evidence" value="ECO:0007669"/>
    <property type="project" value="InterPro"/>
</dbReference>
<feature type="domain" description="Globin" evidence="6">
    <location>
        <begin position="1"/>
        <end position="133"/>
    </location>
</feature>
<dbReference type="SUPFAM" id="SSF46458">
    <property type="entry name" value="Globin-like"/>
    <property type="match status" value="1"/>
</dbReference>
<dbReference type="PANTHER" id="PTHR43396:SF3">
    <property type="entry name" value="FLAVOHEMOPROTEIN"/>
    <property type="match status" value="1"/>
</dbReference>
<proteinExistence type="inferred from homology"/>
<dbReference type="Proteomes" id="UP000199628">
    <property type="component" value="Unassembled WGS sequence"/>
</dbReference>
<dbReference type="GO" id="GO:0008941">
    <property type="term" value="F:nitric oxide dioxygenase NAD(P)H activity"/>
    <property type="evidence" value="ECO:0007669"/>
    <property type="project" value="TreeGrafter"/>
</dbReference>
<reference evidence="8" key="1">
    <citation type="submission" date="2016-10" db="EMBL/GenBank/DDBJ databases">
        <authorList>
            <person name="Varghese N."/>
            <person name="Submissions S."/>
        </authorList>
    </citation>
    <scope>NUCLEOTIDE SEQUENCE [LARGE SCALE GENOMIC DNA]</scope>
    <source>
        <strain evidence="8">CGMCC 1.9108</strain>
    </source>
</reference>
<keyword evidence="4" id="KW-0408">Iron</keyword>
<keyword evidence="1 5" id="KW-0349">Heme</keyword>
<dbReference type="STRING" id="639004.SAMN04488239_10366"/>
<dbReference type="AlphaFoldDB" id="A0A1G6N8K3"/>
<dbReference type="PROSITE" id="PS01033">
    <property type="entry name" value="GLOBIN"/>
    <property type="match status" value="1"/>
</dbReference>
<keyword evidence="8" id="KW-1185">Reference proteome</keyword>
<organism evidence="7 8">
    <name type="scientific">Ruegeria marina</name>
    <dbReference type="NCBI Taxonomy" id="639004"/>
    <lineage>
        <taxon>Bacteria</taxon>
        <taxon>Pseudomonadati</taxon>
        <taxon>Pseudomonadota</taxon>
        <taxon>Alphaproteobacteria</taxon>
        <taxon>Rhodobacterales</taxon>
        <taxon>Roseobacteraceae</taxon>
        <taxon>Ruegeria</taxon>
    </lineage>
</organism>